<gene>
    <name evidence="2" type="ORF">ACFPWU_07185</name>
</gene>
<dbReference type="Pfam" id="PF12028">
    <property type="entry name" value="DUF3515"/>
    <property type="match status" value="1"/>
</dbReference>
<dbReference type="InterPro" id="IPR021903">
    <property type="entry name" value="DUF3515"/>
</dbReference>
<dbReference type="PROSITE" id="PS51257">
    <property type="entry name" value="PROKAR_LIPOPROTEIN"/>
    <property type="match status" value="1"/>
</dbReference>
<accession>A0ABW1QYP4</accession>
<name>A0ABW1QYP4_9ACTN</name>
<keyword evidence="3" id="KW-1185">Reference proteome</keyword>
<proteinExistence type="predicted"/>
<protein>
    <submittedName>
        <fullName evidence="2">DUF3515 domain-containing protein</fullName>
    </submittedName>
</protein>
<sequence>MTTLPRPTRVLALALAAPLLAACSGAVEVETPPVDAADVKTCEKFVDSLPAELFGQERRDVSGSTTAAAWGAPPIVLQCGAKVPSEFDAFSSCSQIDDVGWFMPDSQLKDQSKDITLTAQSHSPRVTVTVPATFRSNAPDAQLAVLGELVHEQLTETQPCV</sequence>
<evidence type="ECO:0000256" key="1">
    <source>
        <dbReference type="SAM" id="SignalP"/>
    </source>
</evidence>
<dbReference type="EMBL" id="JBHSQI010000003">
    <property type="protein sequence ID" value="MFC6153450.1"/>
    <property type="molecule type" value="Genomic_DNA"/>
</dbReference>
<organism evidence="2 3">
    <name type="scientific">Nocardioides yefusunii</name>
    <dbReference type="NCBI Taxonomy" id="2500546"/>
    <lineage>
        <taxon>Bacteria</taxon>
        <taxon>Bacillati</taxon>
        <taxon>Actinomycetota</taxon>
        <taxon>Actinomycetes</taxon>
        <taxon>Propionibacteriales</taxon>
        <taxon>Nocardioidaceae</taxon>
        <taxon>Nocardioides</taxon>
    </lineage>
</organism>
<feature type="chain" id="PRO_5046675071" evidence="1">
    <location>
        <begin position="22"/>
        <end position="161"/>
    </location>
</feature>
<reference evidence="3" key="1">
    <citation type="journal article" date="2019" name="Int. J. Syst. Evol. Microbiol.">
        <title>The Global Catalogue of Microorganisms (GCM) 10K type strain sequencing project: providing services to taxonomists for standard genome sequencing and annotation.</title>
        <authorList>
            <consortium name="The Broad Institute Genomics Platform"/>
            <consortium name="The Broad Institute Genome Sequencing Center for Infectious Disease"/>
            <person name="Wu L."/>
            <person name="Ma J."/>
        </authorList>
    </citation>
    <scope>NUCLEOTIDE SEQUENCE [LARGE SCALE GENOMIC DNA]</scope>
    <source>
        <strain evidence="3">DFY28</strain>
    </source>
</reference>
<dbReference type="Proteomes" id="UP001596098">
    <property type="component" value="Unassembled WGS sequence"/>
</dbReference>
<comment type="caution">
    <text evidence="2">The sequence shown here is derived from an EMBL/GenBank/DDBJ whole genome shotgun (WGS) entry which is preliminary data.</text>
</comment>
<evidence type="ECO:0000313" key="3">
    <source>
        <dbReference type="Proteomes" id="UP001596098"/>
    </source>
</evidence>
<dbReference type="RefSeq" id="WP_128221273.1">
    <property type="nucleotide sequence ID" value="NZ_CP034929.1"/>
</dbReference>
<evidence type="ECO:0000313" key="2">
    <source>
        <dbReference type="EMBL" id="MFC6153450.1"/>
    </source>
</evidence>
<keyword evidence="1" id="KW-0732">Signal</keyword>
<feature type="signal peptide" evidence="1">
    <location>
        <begin position="1"/>
        <end position="21"/>
    </location>
</feature>